<dbReference type="AlphaFoldDB" id="A6J2M4"/>
<organism evidence="1 2">
    <name type="scientific">Rattus norvegicus</name>
    <name type="common">Rat</name>
    <dbReference type="NCBI Taxonomy" id="10116"/>
    <lineage>
        <taxon>Eukaryota</taxon>
        <taxon>Metazoa</taxon>
        <taxon>Chordata</taxon>
        <taxon>Craniata</taxon>
        <taxon>Vertebrata</taxon>
        <taxon>Euteleostomi</taxon>
        <taxon>Mammalia</taxon>
        <taxon>Eutheria</taxon>
        <taxon>Euarchontoglires</taxon>
        <taxon>Glires</taxon>
        <taxon>Rodentia</taxon>
        <taxon>Myomorpha</taxon>
        <taxon>Muroidea</taxon>
        <taxon>Muridae</taxon>
        <taxon>Murinae</taxon>
        <taxon>Rattus</taxon>
    </lineage>
</organism>
<protein>
    <submittedName>
        <fullName evidence="1">RCG62908, isoform CRA_b</fullName>
    </submittedName>
</protein>
<evidence type="ECO:0000313" key="1">
    <source>
        <dbReference type="EMBL" id="EDL76157.1"/>
    </source>
</evidence>
<sequence length="29" mass="3308">MSPQTSHHGVRQVIFHVIQYSTGLFILPN</sequence>
<dbReference type="Proteomes" id="UP000234681">
    <property type="component" value="Chromosome 18"/>
</dbReference>
<evidence type="ECO:0000313" key="2">
    <source>
        <dbReference type="Proteomes" id="UP000234681"/>
    </source>
</evidence>
<dbReference type="EMBL" id="CH473974">
    <property type="protein sequence ID" value="EDL76157.1"/>
    <property type="molecule type" value="Genomic_DNA"/>
</dbReference>
<proteinExistence type="predicted"/>
<accession>A6J2M4</accession>
<reference evidence="2" key="1">
    <citation type="submission" date="2005-09" db="EMBL/GenBank/DDBJ databases">
        <authorList>
            <person name="Mural R.J."/>
            <person name="Li P.W."/>
            <person name="Adams M.D."/>
            <person name="Amanatides P.G."/>
            <person name="Baden-Tillson H."/>
            <person name="Barnstead M."/>
            <person name="Chin S.H."/>
            <person name="Dew I."/>
            <person name="Evans C.A."/>
            <person name="Ferriera S."/>
            <person name="Flanigan M."/>
            <person name="Fosler C."/>
            <person name="Glodek A."/>
            <person name="Gu Z."/>
            <person name="Holt R.A."/>
            <person name="Jennings D."/>
            <person name="Kraft C.L."/>
            <person name="Lu F."/>
            <person name="Nguyen T."/>
            <person name="Nusskern D.R."/>
            <person name="Pfannkoch C.M."/>
            <person name="Sitter C."/>
            <person name="Sutton G.G."/>
            <person name="Venter J.C."/>
            <person name="Wang Z."/>
            <person name="Woodage T."/>
            <person name="Zheng X.H."/>
            <person name="Zhong F."/>
        </authorList>
    </citation>
    <scope>NUCLEOTIDE SEQUENCE [LARGE SCALE GENOMIC DNA]</scope>
    <source>
        <strain>BN</strain>
        <strain evidence="2">Sprague-Dawley</strain>
    </source>
</reference>
<gene>
    <name evidence="1" type="ORF">rCG_62908</name>
</gene>
<name>A6J2M4_RAT</name>